<feature type="domain" description="DUF302" evidence="1">
    <location>
        <begin position="67"/>
        <end position="122"/>
    </location>
</feature>
<accession>A0A0F9L8Q3</accession>
<proteinExistence type="predicted"/>
<dbReference type="Pfam" id="PF03625">
    <property type="entry name" value="DUF302"/>
    <property type="match status" value="1"/>
</dbReference>
<dbReference type="SUPFAM" id="SSF103247">
    <property type="entry name" value="TT1751-like"/>
    <property type="match status" value="1"/>
</dbReference>
<dbReference type="Gene3D" id="3.30.310.70">
    <property type="entry name" value="TT1751-like domain"/>
    <property type="match status" value="1"/>
</dbReference>
<name>A0A0F9L8Q3_9ZZZZ</name>
<dbReference type="AlphaFoldDB" id="A0A0F9L8Q3"/>
<dbReference type="PROSITE" id="PS51257">
    <property type="entry name" value="PROKAR_LIPOPROTEIN"/>
    <property type="match status" value="1"/>
</dbReference>
<dbReference type="InterPro" id="IPR005180">
    <property type="entry name" value="DUF302"/>
</dbReference>
<gene>
    <name evidence="2" type="ORF">LCGC14_1305930</name>
</gene>
<comment type="caution">
    <text evidence="2">The sequence shown here is derived from an EMBL/GenBank/DDBJ whole genome shotgun (WGS) entry which is preliminary data.</text>
</comment>
<reference evidence="2" key="1">
    <citation type="journal article" date="2015" name="Nature">
        <title>Complex archaea that bridge the gap between prokaryotes and eukaryotes.</title>
        <authorList>
            <person name="Spang A."/>
            <person name="Saw J.H."/>
            <person name="Jorgensen S.L."/>
            <person name="Zaremba-Niedzwiedzka K."/>
            <person name="Martijn J."/>
            <person name="Lind A.E."/>
            <person name="van Eijk R."/>
            <person name="Schleper C."/>
            <person name="Guy L."/>
            <person name="Ettema T.J."/>
        </authorList>
    </citation>
    <scope>NUCLEOTIDE SEQUENCE</scope>
</reference>
<evidence type="ECO:0000259" key="1">
    <source>
        <dbReference type="Pfam" id="PF03625"/>
    </source>
</evidence>
<sequence length="155" mass="17636">MMNIKRFVTLPILCTLAIITITGCSKNNGVNVYQQVSEYNFEETLLNLDIAISEYNYRIIHRSQIGQAIRDRGEKNFPLSTITNFCNITYAKEMMEINSDLINEMPCTIAVREETVQGIIVSTRLMNEHTANEKQNQFAVKINNNLKSIIAATVE</sequence>
<dbReference type="EMBL" id="LAZR01007664">
    <property type="protein sequence ID" value="KKM83776.1"/>
    <property type="molecule type" value="Genomic_DNA"/>
</dbReference>
<dbReference type="CDD" id="cd14797">
    <property type="entry name" value="DUF302"/>
    <property type="match status" value="1"/>
</dbReference>
<evidence type="ECO:0000313" key="2">
    <source>
        <dbReference type="EMBL" id="KKM83776.1"/>
    </source>
</evidence>
<organism evidence="2">
    <name type="scientific">marine sediment metagenome</name>
    <dbReference type="NCBI Taxonomy" id="412755"/>
    <lineage>
        <taxon>unclassified sequences</taxon>
        <taxon>metagenomes</taxon>
        <taxon>ecological metagenomes</taxon>
    </lineage>
</organism>
<protein>
    <recommendedName>
        <fullName evidence="1">DUF302 domain-containing protein</fullName>
    </recommendedName>
</protein>
<dbReference type="InterPro" id="IPR035923">
    <property type="entry name" value="TT1751-like_sf"/>
</dbReference>